<feature type="compositionally biased region" description="Polar residues" evidence="1">
    <location>
        <begin position="662"/>
        <end position="674"/>
    </location>
</feature>
<feature type="compositionally biased region" description="Low complexity" evidence="1">
    <location>
        <begin position="1105"/>
        <end position="1117"/>
    </location>
</feature>
<feature type="compositionally biased region" description="Polar residues" evidence="1">
    <location>
        <begin position="1192"/>
        <end position="1205"/>
    </location>
</feature>
<feature type="compositionally biased region" description="Polar residues" evidence="1">
    <location>
        <begin position="784"/>
        <end position="798"/>
    </location>
</feature>
<comment type="caution">
    <text evidence="2">The sequence shown here is derived from an EMBL/GenBank/DDBJ whole genome shotgun (WGS) entry which is preliminary data.</text>
</comment>
<feature type="compositionally biased region" description="Polar residues" evidence="1">
    <location>
        <begin position="731"/>
        <end position="747"/>
    </location>
</feature>
<feature type="compositionally biased region" description="Polar residues" evidence="1">
    <location>
        <begin position="480"/>
        <end position="490"/>
    </location>
</feature>
<feature type="compositionally biased region" description="Low complexity" evidence="1">
    <location>
        <begin position="533"/>
        <end position="545"/>
    </location>
</feature>
<dbReference type="PANTHER" id="PTHR31008">
    <property type="entry name" value="COP1-INTERACTING PROTEIN-RELATED"/>
    <property type="match status" value="1"/>
</dbReference>
<feature type="compositionally biased region" description="Basic and acidic residues" evidence="1">
    <location>
        <begin position="868"/>
        <end position="890"/>
    </location>
</feature>
<feature type="compositionally biased region" description="Polar residues" evidence="1">
    <location>
        <begin position="644"/>
        <end position="655"/>
    </location>
</feature>
<feature type="region of interest" description="Disordered" evidence="1">
    <location>
        <begin position="1461"/>
        <end position="1502"/>
    </location>
</feature>
<protein>
    <submittedName>
        <fullName evidence="2">Uncharacterized protein</fullName>
    </submittedName>
</protein>
<dbReference type="Proteomes" id="UP001153076">
    <property type="component" value="Unassembled WGS sequence"/>
</dbReference>
<evidence type="ECO:0000313" key="3">
    <source>
        <dbReference type="Proteomes" id="UP001153076"/>
    </source>
</evidence>
<feature type="compositionally biased region" description="Basic and acidic residues" evidence="1">
    <location>
        <begin position="772"/>
        <end position="783"/>
    </location>
</feature>
<accession>A0A9Q1KCU3</accession>
<feature type="compositionally biased region" description="Basic and acidic residues" evidence="1">
    <location>
        <begin position="900"/>
        <end position="909"/>
    </location>
</feature>
<proteinExistence type="predicted"/>
<name>A0A9Q1KCU3_9CARY</name>
<dbReference type="EMBL" id="JAKOGI010000175">
    <property type="protein sequence ID" value="KAJ8441154.1"/>
    <property type="molecule type" value="Genomic_DNA"/>
</dbReference>
<gene>
    <name evidence="2" type="ORF">Cgig2_006983</name>
</gene>
<feature type="region of interest" description="Disordered" evidence="1">
    <location>
        <begin position="415"/>
        <end position="924"/>
    </location>
</feature>
<sequence>MMSDVPLDYAVFQLSPKRSRCELFVSYDGTMERLASGLVKPFVANLKAAEQQVASAAKFIKLDAEGYKDAKTWFTKGTLERFVHFVSTPEVLEMVNKFDSEMSQLESARRIYSQKFNALTWKTLSFQGAKDNQSTVAGYIALNLEYSSRHIIDRSDSRRKVIRTEDCGLQSLDSRFSMIRYIESATSGLFVWWMNKVAAKKQETKLAGFSRRLTMFCTLLAKNDILHRDVHTGESTGDPGVAVATPRCYLLGGSPTEVRYYTYKEKCIAVQLMGSGSGIGSSGDGTGAIAASDATKNELLRAIDVRLEAVKQDLTTACNCAFHAGFCPETVPELQRFADHFGAHRLSKKETPNFKIFSICLVGGKIGCSEACNKFTCLLQRRPELFTTTVAAAAKPRWHSSSDNLLRLSAGSDMSLDDLSDDPSKRSTCHPPTATIDKDKDKPITTTTCTTESSRETPQLTRRLSVQERISLFENKQKENSPSSVCSSTPPAGGKPELRRPDANSSDNSIRRRWSGASDMSIDVSGERKEIDTNPNTPTPTSSSNIPVFAHKSKDQGSLKAEEDSKLPVRQKFGAQLVVSSAGGGGGGSGLEEPALSDSGAKIPSFPGRSSENVQLKDQQQPGGGRVRSRVASFGGGEEFGYENQPTPSQTQLKSQVRKTEQSASTERTASEENVQGPLSGGSKPQEVAGKNLGSLATRFGSRLEGQSGESENEGLRSQFGASQRRAVEVSSESGVDNDNLRHLSQNKQDEADPMPAQPRCRSLGVEGENFGTKDSESVEKQSESFSMQIEHSGTVKQKFQVYGPVSQQGKKVRGRREDGGSGFGGSQPSFQQKSACEDQEPFSSTSLGPVDQAQRAKQAKGNQGLNDELKMKANELEKLFAEHKLRHPGDQSNSARRTRPAERPKGKEGSSVTRKPAVQASPAQLAVMNMESEPTANSSSMEKFNSTPLMKTVDNQDYDATQMHSIYGLGFSDDSRGKLYQKYMQKRDAKLREDWSSKRAEKEAKLKAMQDTLEKSRAEMEAKLSESADKGSSAYGAHNRGEKLRSFNVRSPMKREQPVDLFMNDEDEDQAEFLEKKLNETFLSDSSFRSAQSKRVVPNKSTASPTPRNSSIPIPRSSRKASYSAAGRRRLNSDNPLTQSVPNFSDLRKENTKPSSVASKPSRPQGRNHAHSNSEDLPLPNTEKPRRTQSIRKSTANPMQLNDSRNSDDVDDTAFMSSKYDIEENDHYDKSSMDMESISFPGKSTGVEHFTGLGIDRSKASVVVEAMRNGQDFQVTNFGVEEMMEVAKEEEDVFRAYDMDNGEGRLSQPSDKSATSGYEDNDAFKFSRAGLTSVTELPSSMPSNFRTMGSIHDSLAESHGSWNSSIHNPFSFSHEIPDIDASDSPIGSPASWNFYALGPADAEAARMRKKWGAAQKPIVGADSSYSLSRKDVTKGLKRFLQFGRKNRASESLADWISAATSEGDDDMEDGRDPAYRSEDLRKSRMGFSDSHHSDDGFNESDILNEQGNSVLTRLGCLVRSQQLQSHSSLFQISGARGATQNPDEEFAAENAIPELQQTMWKDS</sequence>
<feature type="region of interest" description="Disordered" evidence="1">
    <location>
        <begin position="1301"/>
        <end position="1320"/>
    </location>
</feature>
<keyword evidence="3" id="KW-1185">Reference proteome</keyword>
<organism evidence="2 3">
    <name type="scientific">Carnegiea gigantea</name>
    <dbReference type="NCBI Taxonomy" id="171969"/>
    <lineage>
        <taxon>Eukaryota</taxon>
        <taxon>Viridiplantae</taxon>
        <taxon>Streptophyta</taxon>
        <taxon>Embryophyta</taxon>
        <taxon>Tracheophyta</taxon>
        <taxon>Spermatophyta</taxon>
        <taxon>Magnoliopsida</taxon>
        <taxon>eudicotyledons</taxon>
        <taxon>Gunneridae</taxon>
        <taxon>Pentapetalae</taxon>
        <taxon>Caryophyllales</taxon>
        <taxon>Cactineae</taxon>
        <taxon>Cactaceae</taxon>
        <taxon>Cactoideae</taxon>
        <taxon>Echinocereeae</taxon>
        <taxon>Carnegiea</taxon>
    </lineage>
</organism>
<evidence type="ECO:0000256" key="1">
    <source>
        <dbReference type="SAM" id="MobiDB-lite"/>
    </source>
</evidence>
<feature type="region of interest" description="Disordered" evidence="1">
    <location>
        <begin position="1085"/>
        <end position="1213"/>
    </location>
</feature>
<feature type="region of interest" description="Disordered" evidence="1">
    <location>
        <begin position="1012"/>
        <end position="1068"/>
    </location>
</feature>
<feature type="compositionally biased region" description="Polar residues" evidence="1">
    <location>
        <begin position="608"/>
        <end position="621"/>
    </location>
</feature>
<feature type="compositionally biased region" description="Polar residues" evidence="1">
    <location>
        <begin position="1085"/>
        <end position="1104"/>
    </location>
</feature>
<feature type="compositionally biased region" description="Basic and acidic residues" evidence="1">
    <location>
        <begin position="552"/>
        <end position="567"/>
    </location>
</feature>
<feature type="compositionally biased region" description="Basic and acidic residues" evidence="1">
    <location>
        <begin position="1012"/>
        <end position="1030"/>
    </location>
</feature>
<dbReference type="OrthoDB" id="767933at2759"/>
<feature type="compositionally biased region" description="Polar residues" evidence="1">
    <location>
        <begin position="1134"/>
        <end position="1144"/>
    </location>
</feature>
<dbReference type="PANTHER" id="PTHR31008:SF15">
    <property type="entry name" value="GPI-ANCHORED ADHESIN-LIKE PROTEIN"/>
    <property type="match status" value="1"/>
</dbReference>
<reference evidence="2" key="1">
    <citation type="submission" date="2022-04" db="EMBL/GenBank/DDBJ databases">
        <title>Carnegiea gigantea Genome sequencing and assembly v2.</title>
        <authorList>
            <person name="Copetti D."/>
            <person name="Sanderson M.J."/>
            <person name="Burquez A."/>
            <person name="Wojciechowski M.F."/>
        </authorList>
    </citation>
    <scope>NUCLEOTIDE SEQUENCE</scope>
    <source>
        <strain evidence="2">SGP5-SGP5p</strain>
        <tissue evidence="2">Aerial part</tissue>
    </source>
</reference>
<feature type="compositionally biased region" description="Polar residues" evidence="1">
    <location>
        <begin position="1308"/>
        <end position="1319"/>
    </location>
</feature>
<evidence type="ECO:0000313" key="2">
    <source>
        <dbReference type="EMBL" id="KAJ8441154.1"/>
    </source>
</evidence>
<feature type="compositionally biased region" description="Basic and acidic residues" evidence="1">
    <location>
        <begin position="1471"/>
        <end position="1483"/>
    </location>
</feature>